<dbReference type="Gene3D" id="2.60.120.920">
    <property type="match status" value="1"/>
</dbReference>
<dbReference type="EMBL" id="KI660355">
    <property type="protein sequence ID" value="ETN74495.1"/>
    <property type="molecule type" value="Genomic_DNA"/>
</dbReference>
<dbReference type="InterPro" id="IPR003877">
    <property type="entry name" value="SPRY_dom"/>
</dbReference>
<evidence type="ECO:0000313" key="4">
    <source>
        <dbReference type="Proteomes" id="UP000053676"/>
    </source>
</evidence>
<dbReference type="PANTHER" id="PTHR12381:SF56">
    <property type="entry name" value="B30.2_SPRY DOMAIN-CONTAINING PROTEIN-RELATED"/>
    <property type="match status" value="1"/>
</dbReference>
<keyword evidence="4" id="KW-1185">Reference proteome</keyword>
<dbReference type="Gene3D" id="3.40.50.300">
    <property type="entry name" value="P-loop containing nucleotide triphosphate hydrolases"/>
    <property type="match status" value="1"/>
</dbReference>
<dbReference type="InterPro" id="IPR013320">
    <property type="entry name" value="ConA-like_dom_sf"/>
</dbReference>
<feature type="compositionally biased region" description="Polar residues" evidence="1">
    <location>
        <begin position="332"/>
        <end position="372"/>
    </location>
</feature>
<gene>
    <name evidence="3" type="ORF">NECAME_03981</name>
</gene>
<dbReference type="AlphaFoldDB" id="W2SXY3"/>
<dbReference type="SUPFAM" id="SSF49899">
    <property type="entry name" value="Concanavalin A-like lectins/glucanases"/>
    <property type="match status" value="1"/>
</dbReference>
<dbReference type="Proteomes" id="UP000053676">
    <property type="component" value="Unassembled WGS sequence"/>
</dbReference>
<dbReference type="GO" id="GO:0003723">
    <property type="term" value="F:RNA binding"/>
    <property type="evidence" value="ECO:0007669"/>
    <property type="project" value="TreeGrafter"/>
</dbReference>
<dbReference type="PROSITE" id="PS50188">
    <property type="entry name" value="B302_SPRY"/>
    <property type="match status" value="1"/>
</dbReference>
<dbReference type="Pfam" id="PF00622">
    <property type="entry name" value="SPRY"/>
    <property type="match status" value="1"/>
</dbReference>
<dbReference type="KEGG" id="nai:NECAME_03981"/>
<dbReference type="STRING" id="51031.W2SXY3"/>
<dbReference type="PANTHER" id="PTHR12381">
    <property type="entry name" value="HETEROGENEOUS NUCLEAR RIBONUCLEOPROTEIN U FAMILY MEMBER"/>
    <property type="match status" value="1"/>
</dbReference>
<dbReference type="GO" id="GO:0005634">
    <property type="term" value="C:nucleus"/>
    <property type="evidence" value="ECO:0007669"/>
    <property type="project" value="TreeGrafter"/>
</dbReference>
<name>W2SXY3_NECAM</name>
<evidence type="ECO:0000259" key="2">
    <source>
        <dbReference type="PROSITE" id="PS50188"/>
    </source>
</evidence>
<accession>W2SXY3</accession>
<dbReference type="SUPFAM" id="SSF52540">
    <property type="entry name" value="P-loop containing nucleoside triphosphate hydrolases"/>
    <property type="match status" value="1"/>
</dbReference>
<feature type="region of interest" description="Disordered" evidence="1">
    <location>
        <begin position="332"/>
        <end position="395"/>
    </location>
</feature>
<protein>
    <recommendedName>
        <fullName evidence="2">B30.2/SPRY domain-containing protein</fullName>
    </recommendedName>
</protein>
<feature type="domain" description="B30.2/SPRY" evidence="2">
    <location>
        <begin position="1"/>
        <end position="51"/>
    </location>
</feature>
<dbReference type="Pfam" id="PF13671">
    <property type="entry name" value="AAA_33"/>
    <property type="match status" value="1"/>
</dbReference>
<evidence type="ECO:0000313" key="3">
    <source>
        <dbReference type="EMBL" id="ETN74495.1"/>
    </source>
</evidence>
<feature type="non-terminal residue" evidence="3">
    <location>
        <position position="1"/>
    </location>
</feature>
<dbReference type="GO" id="GO:0000380">
    <property type="term" value="P:alternative mRNA splicing, via spliceosome"/>
    <property type="evidence" value="ECO:0007669"/>
    <property type="project" value="TreeGrafter"/>
</dbReference>
<dbReference type="InterPro" id="IPR043136">
    <property type="entry name" value="B30.2/SPRY_sf"/>
</dbReference>
<reference evidence="4" key="1">
    <citation type="journal article" date="2014" name="Nat. Genet.">
        <title>Genome of the human hookworm Necator americanus.</title>
        <authorList>
            <person name="Tang Y.T."/>
            <person name="Gao X."/>
            <person name="Rosa B.A."/>
            <person name="Abubucker S."/>
            <person name="Hallsworth-Pepin K."/>
            <person name="Martin J."/>
            <person name="Tyagi R."/>
            <person name="Heizer E."/>
            <person name="Zhang X."/>
            <person name="Bhonagiri-Palsikar V."/>
            <person name="Minx P."/>
            <person name="Warren W.C."/>
            <person name="Wang Q."/>
            <person name="Zhan B."/>
            <person name="Hotez P.J."/>
            <person name="Sternberg P.W."/>
            <person name="Dougall A."/>
            <person name="Gaze S.T."/>
            <person name="Mulvenna J."/>
            <person name="Sotillo J."/>
            <person name="Ranganathan S."/>
            <person name="Rabelo E.M."/>
            <person name="Wilson R.K."/>
            <person name="Felgner P.L."/>
            <person name="Bethony J."/>
            <person name="Hawdon J.M."/>
            <person name="Gasser R.B."/>
            <person name="Loukas A."/>
            <person name="Mitreva M."/>
        </authorList>
    </citation>
    <scope>NUCLEOTIDE SEQUENCE [LARGE SCALE GENOMIC DNA]</scope>
</reference>
<proteinExistence type="predicted"/>
<dbReference type="OMA" id="EWISNPE"/>
<evidence type="ECO:0000256" key="1">
    <source>
        <dbReference type="SAM" id="MobiDB-lite"/>
    </source>
</evidence>
<organism evidence="3 4">
    <name type="scientific">Necator americanus</name>
    <name type="common">Human hookworm</name>
    <dbReference type="NCBI Taxonomy" id="51031"/>
    <lineage>
        <taxon>Eukaryota</taxon>
        <taxon>Metazoa</taxon>
        <taxon>Ecdysozoa</taxon>
        <taxon>Nematoda</taxon>
        <taxon>Chromadorea</taxon>
        <taxon>Rhabditida</taxon>
        <taxon>Rhabditina</taxon>
        <taxon>Rhabditomorpha</taxon>
        <taxon>Strongyloidea</taxon>
        <taxon>Ancylostomatidae</taxon>
        <taxon>Bunostominae</taxon>
        <taxon>Necator</taxon>
    </lineage>
</organism>
<dbReference type="InterPro" id="IPR001870">
    <property type="entry name" value="B30.2/SPRY"/>
</dbReference>
<sequence length="618" mass="67684">DFENGCISFWKNNESLGVAFSNIVIPEDEALYPHICVKNCRVSVNFGTFPGGEDEWISNPEWVFPNALPSSLTERAPIPPESKSDCTVLMMVGLPSVGKTTWVRRYIREHPSEHWTLISADTILASMKVNGVSRNSSHIGRWDMVLGLVGKARNRLLSLAARRRRNYILDFTNCDPDTRKKRLALFEGFFRQCVTIVPSDEVMQQRHARHLRQNRGEGTAAVPIETFLELKAVMEMPVVSEFLESVIYVDPAMEDAQIAIDRIAKFNEEGRPWYSSKYNKKRGYWSGTYGDEPYRKCRSFKQISTILTVFLFENVHCGLIIMTMESLLLASSTSNRPQNNNGNTTERSSTDNTHTAVTTNACTISPISTNEAQKPEERPPPVNGARGAAEEPSTPAAISSGVAAISLQTAVSATTNGSASLVRSFTCKNANSRRMKRWQVSPSTIQSNDLLSTAPPLVFSVPPPAIAPQTIQPPIPGPHVSPTIVAQTPPVSVPVVRQNTTIPVVQQASTIPSVVQKPPVTIIPPPPFQIHTPVNLSSPVAVQISTYSPRNRWDAPPPAMPNFAVPPPSVPPPSLVMPNLYAPNAVQGVIPLIPNISIPPPGVPPTNVPPPGWPPRLN</sequence>
<dbReference type="OrthoDB" id="445357at2759"/>
<dbReference type="InterPro" id="IPR027417">
    <property type="entry name" value="P-loop_NTPase"/>
</dbReference>